<keyword evidence="3" id="KW-1185">Reference proteome</keyword>
<protein>
    <submittedName>
        <fullName evidence="1">Secreted protein</fullName>
    </submittedName>
</protein>
<dbReference type="EMBL" id="JYNY01000372">
    <property type="protein sequence ID" value="KJJ84281.1"/>
    <property type="molecule type" value="Genomic_DNA"/>
</dbReference>
<proteinExistence type="predicted"/>
<dbReference type="Proteomes" id="UP000033428">
    <property type="component" value="Unassembled WGS sequence"/>
</dbReference>
<reference evidence="1 3" key="1">
    <citation type="submission" date="2015-02" db="EMBL/GenBank/DDBJ databases">
        <title>Single-cell genomics of uncultivated deep-branching MTB reveals a conserved set of magnetosome genes.</title>
        <authorList>
            <person name="Kolinko S."/>
            <person name="Richter M."/>
            <person name="Glockner F.O."/>
            <person name="Brachmann A."/>
            <person name="Schuler D."/>
        </authorList>
    </citation>
    <scope>NUCLEOTIDE SEQUENCE [LARGE SCALE GENOMIC DNA]</scope>
    <source>
        <strain evidence="1">SKK-01</strain>
    </source>
</reference>
<comment type="caution">
    <text evidence="1">The sequence shown here is derived from an EMBL/GenBank/DDBJ whole genome shotgun (WGS) entry which is preliminary data.</text>
</comment>
<organism evidence="1 3">
    <name type="scientific">Candidatus Omnitrophus magneticus</name>
    <dbReference type="NCBI Taxonomy" id="1609969"/>
    <lineage>
        <taxon>Bacteria</taxon>
        <taxon>Pseudomonadati</taxon>
        <taxon>Candidatus Omnitrophota</taxon>
        <taxon>Candidatus Omnitrophus</taxon>
    </lineage>
</organism>
<dbReference type="EMBL" id="JYNY01000226">
    <property type="protein sequence ID" value="KJJ85039.1"/>
    <property type="molecule type" value="Genomic_DNA"/>
</dbReference>
<accession>A0A0F0CRZ9</accession>
<evidence type="ECO:0000313" key="2">
    <source>
        <dbReference type="EMBL" id="KJJ85039.1"/>
    </source>
</evidence>
<evidence type="ECO:0000313" key="3">
    <source>
        <dbReference type="Proteomes" id="UP000033428"/>
    </source>
</evidence>
<sequence>MGWLRKTKTFSVFFFLLGINIAVYSMSLEPSVSFLKKSDELFYTQKKIDDFVWHILNDKDPEKNLNSLLAQTPNQNEISQVKIFAGISNKLINIFSQTKQHKKEILAFGEKTIEKLTIPSQNPAKLTKTFQFISAQLITIISWIDLNLPGSGNMRVLLNTPTIEPLNLNTTDDIINNGNTETSSWQIFYIKDILQHVLLLPEYLTDKNYLEKDKNTFLNYLTVSGFCIGNKISDELKNIGIISDLREVLFLNDFIPGTTQNTIAEPMSFQGNTLKIRHITRGQGLQFNIFYNNNGEIKTILGQTLNKGDWTLVLPGCVEYIANTGQLRFNDVSLTLSDKDIKNFNPTFSDNAQNKNMPPKTIMNNIPYIPVKINNEQYLIKTSKKLPNIKWLPSLPYADKKINLSSIYSSLSNDTPRMIIKIAGRYYKWALNKKYSSPRDIKILEKSESKNS</sequence>
<name>A0A0F0CRZ9_9BACT</name>
<dbReference type="AlphaFoldDB" id="A0A0F0CRZ9"/>
<evidence type="ECO:0000313" key="1">
    <source>
        <dbReference type="EMBL" id="KJJ84281.1"/>
    </source>
</evidence>
<gene>
    <name evidence="2" type="ORF">OMAG_001083</name>
    <name evidence="1" type="ORF">OMAG_001744</name>
</gene>